<evidence type="ECO:0000313" key="2">
    <source>
        <dbReference type="Proteomes" id="UP000323917"/>
    </source>
</evidence>
<evidence type="ECO:0008006" key="3">
    <source>
        <dbReference type="Google" id="ProtNLM"/>
    </source>
</evidence>
<dbReference type="OrthoDB" id="291487at2"/>
<dbReference type="EMBL" id="CP042913">
    <property type="protein sequence ID" value="QEG33935.1"/>
    <property type="molecule type" value="Genomic_DNA"/>
</dbReference>
<accession>A0A5B9Q8R1</accession>
<dbReference type="AlphaFoldDB" id="A0A5B9Q8R1"/>
<dbReference type="RefSeq" id="WP_148072644.1">
    <property type="nucleotide sequence ID" value="NZ_CP042913.1"/>
</dbReference>
<proteinExistence type="predicted"/>
<name>A0A5B9Q8R1_9BACT</name>
<reference evidence="1 2" key="1">
    <citation type="submission" date="2019-08" db="EMBL/GenBank/DDBJ databases">
        <title>Deep-cultivation of Planctomycetes and their phenomic and genomic characterization uncovers novel biology.</title>
        <authorList>
            <person name="Wiegand S."/>
            <person name="Jogler M."/>
            <person name="Boedeker C."/>
            <person name="Pinto D."/>
            <person name="Vollmers J."/>
            <person name="Rivas-Marin E."/>
            <person name="Kohn T."/>
            <person name="Peeters S.H."/>
            <person name="Heuer A."/>
            <person name="Rast P."/>
            <person name="Oberbeckmann S."/>
            <person name="Bunk B."/>
            <person name="Jeske O."/>
            <person name="Meyerdierks A."/>
            <person name="Storesund J.E."/>
            <person name="Kallscheuer N."/>
            <person name="Luecker S."/>
            <person name="Lage O.M."/>
            <person name="Pohl T."/>
            <person name="Merkel B.J."/>
            <person name="Hornburger P."/>
            <person name="Mueller R.-W."/>
            <person name="Bruemmer F."/>
            <person name="Labrenz M."/>
            <person name="Spormann A.M."/>
            <person name="Op den Camp H."/>
            <person name="Overmann J."/>
            <person name="Amann R."/>
            <person name="Jetten M.S.M."/>
            <person name="Mascher T."/>
            <person name="Medema M.H."/>
            <person name="Devos D.P."/>
            <person name="Kaster A.-K."/>
            <person name="Ovreas L."/>
            <person name="Rohde M."/>
            <person name="Galperin M.Y."/>
            <person name="Jogler C."/>
        </authorList>
    </citation>
    <scope>NUCLEOTIDE SEQUENCE [LARGE SCALE GENOMIC DNA]</scope>
    <source>
        <strain evidence="1 2">Pr1d</strain>
    </source>
</reference>
<gene>
    <name evidence="1" type="ORF">Pr1d_12060</name>
</gene>
<keyword evidence="2" id="KW-1185">Reference proteome</keyword>
<dbReference type="Proteomes" id="UP000323917">
    <property type="component" value="Chromosome"/>
</dbReference>
<organism evidence="1 2">
    <name type="scientific">Bythopirellula goksoeyrii</name>
    <dbReference type="NCBI Taxonomy" id="1400387"/>
    <lineage>
        <taxon>Bacteria</taxon>
        <taxon>Pseudomonadati</taxon>
        <taxon>Planctomycetota</taxon>
        <taxon>Planctomycetia</taxon>
        <taxon>Pirellulales</taxon>
        <taxon>Lacipirellulaceae</taxon>
        <taxon>Bythopirellula</taxon>
    </lineage>
</organism>
<dbReference type="KEGG" id="bgok:Pr1d_12060"/>
<sequence>MKTDHRFWPLMPLTLLLICTIGCDDSPIREISGTVTLDGKPLETGEILFKPLSGSTGPTAGSEIENGSYQIPAVTQGLRVGNEYQVEITSMVGSGRMSPDPNDPTGQRELLENVIPERYNTSTTLQVTISSDRAANNIDFELESKPSP</sequence>
<protein>
    <recommendedName>
        <fullName evidence="3">Carboxypeptidase regulatory-like domain-containing protein</fullName>
    </recommendedName>
</protein>
<evidence type="ECO:0000313" key="1">
    <source>
        <dbReference type="EMBL" id="QEG33935.1"/>
    </source>
</evidence>